<feature type="signal peptide" evidence="1">
    <location>
        <begin position="1"/>
        <end position="22"/>
    </location>
</feature>
<evidence type="ECO:0000313" key="3">
    <source>
        <dbReference type="Proteomes" id="UP000316905"/>
    </source>
</evidence>
<dbReference type="InterPro" id="IPR021302">
    <property type="entry name" value="DUF2780_VcgC/VcgE"/>
</dbReference>
<organism evidence="2 3">
    <name type="scientific">Pseudomonas duriflava</name>
    <dbReference type="NCBI Taxonomy" id="459528"/>
    <lineage>
        <taxon>Bacteria</taxon>
        <taxon>Pseudomonadati</taxon>
        <taxon>Pseudomonadota</taxon>
        <taxon>Gammaproteobacteria</taxon>
        <taxon>Pseudomonadales</taxon>
        <taxon>Pseudomonadaceae</taxon>
        <taxon>Pseudomonas</taxon>
    </lineage>
</organism>
<evidence type="ECO:0000256" key="1">
    <source>
        <dbReference type="SAM" id="SignalP"/>
    </source>
</evidence>
<dbReference type="Proteomes" id="UP000316905">
    <property type="component" value="Unassembled WGS sequence"/>
</dbReference>
<dbReference type="Pfam" id="PF11075">
    <property type="entry name" value="DUF2780"/>
    <property type="match status" value="1"/>
</dbReference>
<accession>A0A562QE83</accession>
<evidence type="ECO:0000313" key="2">
    <source>
        <dbReference type="EMBL" id="TWI55058.1"/>
    </source>
</evidence>
<name>A0A562QE83_9PSED</name>
<sequence length="189" mass="19312">MHLISRTLLISLILTASAPALAFNLNDAVKAATDSQQDASAVAASTPEAQGLIKALTEQLDVSPQQAVGGIGALLGLAQNKLTGGEYDQLAQEVPGLDQLAGDNALGGLSQLGGLSSLLGGNAKDITGQLSGLLDHIDNQQEVDQTFDALGMNSGMSSQFANVILQYLGQQNIDASLLGDLSNLWGVGS</sequence>
<reference evidence="2 3" key="1">
    <citation type="journal article" date="2015" name="Stand. Genomic Sci.">
        <title>Genomic Encyclopedia of Bacterial and Archaeal Type Strains, Phase III: the genomes of soil and plant-associated and newly described type strains.</title>
        <authorList>
            <person name="Whitman W.B."/>
            <person name="Woyke T."/>
            <person name="Klenk H.P."/>
            <person name="Zhou Y."/>
            <person name="Lilburn T.G."/>
            <person name="Beck B.J."/>
            <person name="De Vos P."/>
            <person name="Vandamme P."/>
            <person name="Eisen J.A."/>
            <person name="Garrity G."/>
            <person name="Hugenholtz P."/>
            <person name="Kyrpides N.C."/>
        </authorList>
    </citation>
    <scope>NUCLEOTIDE SEQUENCE [LARGE SCALE GENOMIC DNA]</scope>
    <source>
        <strain evidence="2 3">CGMCC 1.6858</strain>
    </source>
</reference>
<dbReference type="RefSeq" id="WP_145141107.1">
    <property type="nucleotide sequence ID" value="NZ_VLKY01000005.1"/>
</dbReference>
<proteinExistence type="predicted"/>
<gene>
    <name evidence="2" type="ORF">IQ22_01970</name>
</gene>
<comment type="caution">
    <text evidence="2">The sequence shown here is derived from an EMBL/GenBank/DDBJ whole genome shotgun (WGS) entry which is preliminary data.</text>
</comment>
<dbReference type="OrthoDB" id="8546843at2"/>
<dbReference type="AlphaFoldDB" id="A0A562QE83"/>
<protein>
    <submittedName>
        <fullName evidence="2">Uncharacterized protein VcgC/VcgE DUF2780</fullName>
    </submittedName>
</protein>
<feature type="chain" id="PRO_5021851639" evidence="1">
    <location>
        <begin position="23"/>
        <end position="189"/>
    </location>
</feature>
<keyword evidence="1" id="KW-0732">Signal</keyword>
<keyword evidence="3" id="KW-1185">Reference proteome</keyword>
<dbReference type="EMBL" id="VLKY01000005">
    <property type="protein sequence ID" value="TWI55058.1"/>
    <property type="molecule type" value="Genomic_DNA"/>
</dbReference>